<dbReference type="InterPro" id="IPR017959">
    <property type="entry name" value="Asn/Gln-tRNA_amidoTrfase_suB/E"/>
</dbReference>
<proteinExistence type="inferred from homology"/>
<comment type="subcellular location">
    <subcellularLocation>
        <location evidence="7">Mitochondrion</location>
    </subcellularLocation>
</comment>
<feature type="domain" description="Asn/Gln amidotransferase" evidence="8">
    <location>
        <begin position="371"/>
        <end position="536"/>
    </location>
</feature>
<dbReference type="SUPFAM" id="SSF89095">
    <property type="entry name" value="GatB/YqeY motif"/>
    <property type="match status" value="1"/>
</dbReference>
<evidence type="ECO:0000313" key="9">
    <source>
        <dbReference type="EMBL" id="KAL0950095.1"/>
    </source>
</evidence>
<comment type="similarity">
    <text evidence="1 7">Belongs to the GatB/GatE family. GatB subfamily.</text>
</comment>
<evidence type="ECO:0000256" key="6">
    <source>
        <dbReference type="ARBA" id="ARBA00047913"/>
    </source>
</evidence>
<evidence type="ECO:0000256" key="2">
    <source>
        <dbReference type="ARBA" id="ARBA00022598"/>
    </source>
</evidence>
<evidence type="ECO:0000313" key="10">
    <source>
        <dbReference type="Proteomes" id="UP001556367"/>
    </source>
</evidence>
<evidence type="ECO:0000256" key="7">
    <source>
        <dbReference type="HAMAP-Rule" id="MF_03147"/>
    </source>
</evidence>
<comment type="subunit">
    <text evidence="7">Subunit of the heterotrimeric GatCAB amidotransferase (AdT) complex, composed of A, B and C subunits.</text>
</comment>
<dbReference type="InterPro" id="IPR006075">
    <property type="entry name" value="Asn/Gln-tRNA_Trfase_suB/E_cat"/>
</dbReference>
<dbReference type="InterPro" id="IPR014746">
    <property type="entry name" value="Gln_synth/guanido_kin_cat_dom"/>
</dbReference>
<reference evidence="10" key="1">
    <citation type="submission" date="2024-06" db="EMBL/GenBank/DDBJ databases">
        <title>Multi-omics analyses provide insights into the biosynthesis of the anticancer antibiotic pleurotin in Hohenbuehelia grisea.</title>
        <authorList>
            <person name="Weaver J.A."/>
            <person name="Alberti F."/>
        </authorList>
    </citation>
    <scope>NUCLEOTIDE SEQUENCE [LARGE SCALE GENOMIC DNA]</scope>
    <source>
        <strain evidence="10">T-177</strain>
    </source>
</reference>
<keyword evidence="7" id="KW-0496">Mitochondrion</keyword>
<comment type="function">
    <text evidence="7">Allows the formation of correctly charged Gln-tRNA(Gln) through the transamidation of misacylated Glu-tRNA(Gln) in the mitochondria. The reaction takes place in the presence of glutamine and ATP through an activated gamma-phospho-Glu-tRNA(Gln).</text>
</comment>
<dbReference type="InterPro" id="IPR003789">
    <property type="entry name" value="Asn/Gln_tRNA_amidoTrase-B-like"/>
</dbReference>
<keyword evidence="2 7" id="KW-0436">Ligase</keyword>
<dbReference type="Pfam" id="PF02637">
    <property type="entry name" value="GatB_Yqey"/>
    <property type="match status" value="1"/>
</dbReference>
<dbReference type="NCBIfam" id="NF004014">
    <property type="entry name" value="PRK05477.1-4"/>
    <property type="match status" value="1"/>
</dbReference>
<dbReference type="Gene3D" id="1.10.10.410">
    <property type="match status" value="1"/>
</dbReference>
<protein>
    <recommendedName>
        <fullName evidence="7">Glutamyl-tRNA(Gln) amidotransferase subunit B, mitochondrial</fullName>
        <shortName evidence="7">Glu-AdT subunit B</shortName>
        <ecNumber evidence="7">6.3.5.-</ecNumber>
    </recommendedName>
</protein>
<evidence type="ECO:0000256" key="3">
    <source>
        <dbReference type="ARBA" id="ARBA00022741"/>
    </source>
</evidence>
<dbReference type="InterPro" id="IPR004413">
    <property type="entry name" value="GatB"/>
</dbReference>
<sequence>MLSSLRHGLSPLNILRRRRLHTRRGDLLNRWPGWEVVIGIEVHAQIRSRAKLFSDTLTSELGQPANTHVSAFDAAFPGTLPRLNHKCVDLAVRTAVALNSNVQRSSSFDRKHYFYFDLPAGYQITQHYAPVSLGGYLKIDGDIPIRIKQIQLEQDTAKLIVEPRTRTPYIDFNRAGSALMEIVSEPDLTSPEEASNYVIRLQRLLRAIGSCDGSMEKGSLRCDVNVSVNRPGSPPGTRCEIKNLNSIKFMYAAIKCEIQRHISILNSSPHASVPQETRGFNEDTFETFKLRSKEDAPDYRYMPDMNLGVLRLTEDYIQGIRQTMPELPDAAWVRLQQRYSLSDAQIAVLLAFDSEKEIPYDGEAFRDGPVAYFERVAALTENPRVACNWVTNELVGQLTARRETYNDNTVTAEQLAELINLVRDKILTRSSGQQLLRYMLDNPSQTASPTELAHKLDLIAMSHSSGSASATMVTPAKPAADLHALCVAAIEGLPSEAEAFRRGNKNVLNKIVGHVMRASRGRADALAAKQALEELLNDHQT</sequence>
<keyword evidence="5 7" id="KW-0648">Protein biosynthesis</keyword>
<dbReference type="EC" id="6.3.5.-" evidence="7"/>
<dbReference type="InterPro" id="IPR017958">
    <property type="entry name" value="Gln-tRNA_amidoTrfase_suB_CS"/>
</dbReference>
<dbReference type="Pfam" id="PF02934">
    <property type="entry name" value="GatB_N"/>
    <property type="match status" value="1"/>
</dbReference>
<name>A0ABR3J4P6_9AGAR</name>
<dbReference type="NCBIfam" id="NF004012">
    <property type="entry name" value="PRK05477.1-2"/>
    <property type="match status" value="1"/>
</dbReference>
<dbReference type="PROSITE" id="PS01234">
    <property type="entry name" value="GATB"/>
    <property type="match status" value="1"/>
</dbReference>
<evidence type="ECO:0000259" key="8">
    <source>
        <dbReference type="SMART" id="SM00845"/>
    </source>
</evidence>
<keyword evidence="10" id="KW-1185">Reference proteome</keyword>
<comment type="caution">
    <text evidence="9">The sequence shown here is derived from an EMBL/GenBank/DDBJ whole genome shotgun (WGS) entry which is preliminary data.</text>
</comment>
<gene>
    <name evidence="9" type="ORF">HGRIS_010096</name>
</gene>
<dbReference type="EMBL" id="JASNQZ010000012">
    <property type="protein sequence ID" value="KAL0950095.1"/>
    <property type="molecule type" value="Genomic_DNA"/>
</dbReference>
<dbReference type="PANTHER" id="PTHR11659">
    <property type="entry name" value="GLUTAMYL-TRNA GLN AMIDOTRANSFERASE SUBUNIT B MITOCHONDRIAL AND PROKARYOTIC PET112-RELATED"/>
    <property type="match status" value="1"/>
</dbReference>
<keyword evidence="4 7" id="KW-0067">ATP-binding</keyword>
<organism evidence="9 10">
    <name type="scientific">Hohenbuehelia grisea</name>
    <dbReference type="NCBI Taxonomy" id="104357"/>
    <lineage>
        <taxon>Eukaryota</taxon>
        <taxon>Fungi</taxon>
        <taxon>Dikarya</taxon>
        <taxon>Basidiomycota</taxon>
        <taxon>Agaricomycotina</taxon>
        <taxon>Agaricomycetes</taxon>
        <taxon>Agaricomycetidae</taxon>
        <taxon>Agaricales</taxon>
        <taxon>Pleurotineae</taxon>
        <taxon>Pleurotaceae</taxon>
        <taxon>Hohenbuehelia</taxon>
    </lineage>
</organism>
<dbReference type="PANTHER" id="PTHR11659:SF0">
    <property type="entry name" value="GLUTAMYL-TRNA(GLN) AMIDOTRANSFERASE SUBUNIT B, MITOCHONDRIAL"/>
    <property type="match status" value="1"/>
</dbReference>
<dbReference type="SUPFAM" id="SSF55931">
    <property type="entry name" value="Glutamine synthetase/guanido kinase"/>
    <property type="match status" value="1"/>
</dbReference>
<evidence type="ECO:0000256" key="1">
    <source>
        <dbReference type="ARBA" id="ARBA00005306"/>
    </source>
</evidence>
<evidence type="ECO:0000256" key="4">
    <source>
        <dbReference type="ARBA" id="ARBA00022840"/>
    </source>
</evidence>
<evidence type="ECO:0000256" key="5">
    <source>
        <dbReference type="ARBA" id="ARBA00022917"/>
    </source>
</evidence>
<keyword evidence="3 7" id="KW-0547">Nucleotide-binding</keyword>
<dbReference type="Proteomes" id="UP001556367">
    <property type="component" value="Unassembled WGS sequence"/>
</dbReference>
<dbReference type="InterPro" id="IPR018027">
    <property type="entry name" value="Asn/Gln_amidotransferase"/>
</dbReference>
<dbReference type="SMART" id="SM00845">
    <property type="entry name" value="GatB_Yqey"/>
    <property type="match status" value="1"/>
</dbReference>
<dbReference type="NCBIfam" id="TIGR00133">
    <property type="entry name" value="gatB"/>
    <property type="match status" value="1"/>
</dbReference>
<accession>A0ABR3J4P6</accession>
<comment type="catalytic activity">
    <reaction evidence="6 7">
        <text>L-glutamyl-tRNA(Gln) + L-glutamine + ATP + H2O = L-glutaminyl-tRNA(Gln) + L-glutamate + ADP + phosphate + H(+)</text>
        <dbReference type="Rhea" id="RHEA:17521"/>
        <dbReference type="Rhea" id="RHEA-COMP:9681"/>
        <dbReference type="Rhea" id="RHEA-COMP:9684"/>
        <dbReference type="ChEBI" id="CHEBI:15377"/>
        <dbReference type="ChEBI" id="CHEBI:15378"/>
        <dbReference type="ChEBI" id="CHEBI:29985"/>
        <dbReference type="ChEBI" id="CHEBI:30616"/>
        <dbReference type="ChEBI" id="CHEBI:43474"/>
        <dbReference type="ChEBI" id="CHEBI:58359"/>
        <dbReference type="ChEBI" id="CHEBI:78520"/>
        <dbReference type="ChEBI" id="CHEBI:78521"/>
        <dbReference type="ChEBI" id="CHEBI:456216"/>
    </reaction>
</comment>
<dbReference type="InterPro" id="IPR023168">
    <property type="entry name" value="GatB_Yqey_C_2"/>
</dbReference>
<dbReference type="HAMAP" id="MF_00121">
    <property type="entry name" value="GatB"/>
    <property type="match status" value="1"/>
</dbReference>